<comment type="caution">
    <text evidence="2">The sequence shown here is derived from an EMBL/GenBank/DDBJ whole genome shotgun (WGS) entry which is preliminary data.</text>
</comment>
<feature type="region of interest" description="Disordered" evidence="1">
    <location>
        <begin position="1"/>
        <end position="24"/>
    </location>
</feature>
<dbReference type="InterPro" id="IPR005358">
    <property type="entry name" value="Puta_zinc/iron-chelating_dom"/>
</dbReference>
<gene>
    <name evidence="2" type="ORF">FNA46_14275</name>
</gene>
<accession>A0A549T7I2</accession>
<sequence length="119" mass="13077">MASHWAPEWAEPQPSGEPDDEAELRPDWDCQSCGACCSYSAEWPRFTLETDEALALIPPQFVAADERGMRCEDNRCSALAGKVGEHTACQAYAVRPEVCRDCLPGDHACRTARAAHGIR</sequence>
<protein>
    <submittedName>
        <fullName evidence="2">YkgJ family cysteine cluster protein</fullName>
    </submittedName>
</protein>
<organism evidence="2 3">
    <name type="scientific">Rhizobium straminoryzae</name>
    <dbReference type="NCBI Taxonomy" id="1387186"/>
    <lineage>
        <taxon>Bacteria</taxon>
        <taxon>Pseudomonadati</taxon>
        <taxon>Pseudomonadota</taxon>
        <taxon>Alphaproteobacteria</taxon>
        <taxon>Hyphomicrobiales</taxon>
        <taxon>Rhizobiaceae</taxon>
        <taxon>Rhizobium/Agrobacterium group</taxon>
        <taxon>Rhizobium</taxon>
    </lineage>
</organism>
<dbReference type="Proteomes" id="UP000316801">
    <property type="component" value="Unassembled WGS sequence"/>
</dbReference>
<keyword evidence="3" id="KW-1185">Reference proteome</keyword>
<dbReference type="Pfam" id="PF03692">
    <property type="entry name" value="CxxCxxCC"/>
    <property type="match status" value="1"/>
</dbReference>
<dbReference type="AlphaFoldDB" id="A0A549T7I2"/>
<evidence type="ECO:0000313" key="3">
    <source>
        <dbReference type="Proteomes" id="UP000316801"/>
    </source>
</evidence>
<evidence type="ECO:0000256" key="1">
    <source>
        <dbReference type="SAM" id="MobiDB-lite"/>
    </source>
</evidence>
<proteinExistence type="predicted"/>
<evidence type="ECO:0000313" key="2">
    <source>
        <dbReference type="EMBL" id="TRL37838.1"/>
    </source>
</evidence>
<dbReference type="EMBL" id="VJMG01000038">
    <property type="protein sequence ID" value="TRL37838.1"/>
    <property type="molecule type" value="Genomic_DNA"/>
</dbReference>
<reference evidence="2 3" key="1">
    <citation type="submission" date="2019-07" db="EMBL/GenBank/DDBJ databases">
        <title>Ln-dependent methylotrophs.</title>
        <authorList>
            <person name="Tani A."/>
        </authorList>
    </citation>
    <scope>NUCLEOTIDE SEQUENCE [LARGE SCALE GENOMIC DNA]</scope>
    <source>
        <strain evidence="2 3">SM12</strain>
    </source>
</reference>
<dbReference type="RefSeq" id="WP_143125885.1">
    <property type="nucleotide sequence ID" value="NZ_VJMG01000038.1"/>
</dbReference>
<name>A0A549T7I2_9HYPH</name>